<dbReference type="EMBL" id="OA890656">
    <property type="protein sequence ID" value="CAD7284535.1"/>
    <property type="molecule type" value="Genomic_DNA"/>
</dbReference>
<gene>
    <name evidence="1" type="ORF">NMOB1V02_LOCUS12140</name>
</gene>
<proteinExistence type="predicted"/>
<name>A0A7R9GKF6_9CRUS</name>
<reference evidence="1" key="1">
    <citation type="submission" date="2020-11" db="EMBL/GenBank/DDBJ databases">
        <authorList>
            <person name="Tran Van P."/>
        </authorList>
    </citation>
    <scope>NUCLEOTIDE SEQUENCE</scope>
</reference>
<sequence length="106" mass="11754">MTHNKEVEDAMRIKKRAVHVPLRYLSKISQAAAAASGDNDGGITPIEEIKAVKTVTGDFGHPERGDTLIRKWNENREYLNPPINVFMPSSTAQQVLVRQALMKGQA</sequence>
<accession>A0A7R9GKF6</accession>
<dbReference type="EMBL" id="CAJPEX010008619">
    <property type="protein sequence ID" value="CAG0924687.1"/>
    <property type="molecule type" value="Genomic_DNA"/>
</dbReference>
<protein>
    <submittedName>
        <fullName evidence="1">Uncharacterized protein</fullName>
    </submittedName>
</protein>
<keyword evidence="2" id="KW-1185">Reference proteome</keyword>
<organism evidence="1">
    <name type="scientific">Notodromas monacha</name>
    <dbReference type="NCBI Taxonomy" id="399045"/>
    <lineage>
        <taxon>Eukaryota</taxon>
        <taxon>Metazoa</taxon>
        <taxon>Ecdysozoa</taxon>
        <taxon>Arthropoda</taxon>
        <taxon>Crustacea</taxon>
        <taxon>Oligostraca</taxon>
        <taxon>Ostracoda</taxon>
        <taxon>Podocopa</taxon>
        <taxon>Podocopida</taxon>
        <taxon>Cypridocopina</taxon>
        <taxon>Cypridoidea</taxon>
        <taxon>Cyprididae</taxon>
        <taxon>Notodromas</taxon>
    </lineage>
</organism>
<evidence type="ECO:0000313" key="1">
    <source>
        <dbReference type="EMBL" id="CAD7284535.1"/>
    </source>
</evidence>
<feature type="non-terminal residue" evidence="1">
    <location>
        <position position="106"/>
    </location>
</feature>
<evidence type="ECO:0000313" key="2">
    <source>
        <dbReference type="Proteomes" id="UP000678499"/>
    </source>
</evidence>
<dbReference type="Proteomes" id="UP000678499">
    <property type="component" value="Unassembled WGS sequence"/>
</dbReference>
<dbReference type="AlphaFoldDB" id="A0A7R9GKF6"/>